<accession>A0A0G1XB36</accession>
<dbReference type="PANTHER" id="PTHR12526:SF630">
    <property type="entry name" value="GLYCOSYLTRANSFERASE"/>
    <property type="match status" value="1"/>
</dbReference>
<dbReference type="AlphaFoldDB" id="A0A0G1XB36"/>
<proteinExistence type="predicted"/>
<reference evidence="2 3" key="1">
    <citation type="journal article" date="2015" name="Nature">
        <title>rRNA introns, odd ribosomes, and small enigmatic genomes across a large radiation of phyla.</title>
        <authorList>
            <person name="Brown C.T."/>
            <person name="Hug L.A."/>
            <person name="Thomas B.C."/>
            <person name="Sharon I."/>
            <person name="Castelle C.J."/>
            <person name="Singh A."/>
            <person name="Wilkins M.J."/>
            <person name="Williams K.H."/>
            <person name="Banfield J.F."/>
        </authorList>
    </citation>
    <scope>NUCLEOTIDE SEQUENCE [LARGE SCALE GENOMIC DNA]</scope>
</reference>
<dbReference type="SUPFAM" id="SSF53756">
    <property type="entry name" value="UDP-Glycosyltransferase/glycogen phosphorylase"/>
    <property type="match status" value="1"/>
</dbReference>
<name>A0A0G1XB36_9BACT</name>
<protein>
    <submittedName>
        <fullName evidence="2">Glycosyl transferase, family I</fullName>
    </submittedName>
</protein>
<keyword evidence="2" id="KW-0808">Transferase</keyword>
<dbReference type="Pfam" id="PF13692">
    <property type="entry name" value="Glyco_trans_1_4"/>
    <property type="match status" value="1"/>
</dbReference>
<dbReference type="Gene3D" id="3.40.50.2000">
    <property type="entry name" value="Glycogen Phosphorylase B"/>
    <property type="match status" value="2"/>
</dbReference>
<dbReference type="EMBL" id="LCPP01000023">
    <property type="protein sequence ID" value="KKU99768.1"/>
    <property type="molecule type" value="Genomic_DNA"/>
</dbReference>
<evidence type="ECO:0000259" key="1">
    <source>
        <dbReference type="Pfam" id="PF13439"/>
    </source>
</evidence>
<dbReference type="Pfam" id="PF13439">
    <property type="entry name" value="Glyco_transf_4"/>
    <property type="match status" value="1"/>
</dbReference>
<sequence length="400" mass="45559">MRILMLTPYLPYPPSAGGQIRSYNLIKHLSRHHQITLACFTRETNTTDQIRHMEKFCNKVLVFKRGKAWTIPNILRTGFSPYPFLIMIYYRPQVKAALKAEIDSGQYDLIHAETFYVMPYLPVHSVPTVLVEQTIMSRVFWHEVQAETPWLLKPLYAIDVAKIAYWEKYFWRVADKLAAVSEEDAAIIKKAVPQKVVSVIPNGVGDDFDKAPKKLHYNQTIFYIGNYKWMQNWEAAMILATKVFPLIIRQIPEVKLNIIGQFPTPALKKLANKYIRISELKDSDRQGVVAAYQKSGLLIAPIYGPSGTRLKILAAMASMTPVVTTPIGAEGLGIRDGVSMMIGQSPEQMAQKAIEILKDKQLYENIAQNAKQIADSGFRWEPISKKLETLYQSLIDEQKK</sequence>
<evidence type="ECO:0000313" key="3">
    <source>
        <dbReference type="Proteomes" id="UP000034637"/>
    </source>
</evidence>
<organism evidence="2 3">
    <name type="scientific">Candidatus Amesbacteria bacterium GW2011_GWA1_48_9</name>
    <dbReference type="NCBI Taxonomy" id="1618355"/>
    <lineage>
        <taxon>Bacteria</taxon>
        <taxon>Candidatus Amesiibacteriota</taxon>
    </lineage>
</organism>
<dbReference type="Proteomes" id="UP000034637">
    <property type="component" value="Unassembled WGS sequence"/>
</dbReference>
<feature type="domain" description="Glycosyltransferase subfamily 4-like N-terminal" evidence="1">
    <location>
        <begin position="17"/>
        <end position="204"/>
    </location>
</feature>
<dbReference type="InterPro" id="IPR028098">
    <property type="entry name" value="Glyco_trans_4-like_N"/>
</dbReference>
<dbReference type="GO" id="GO:0016740">
    <property type="term" value="F:transferase activity"/>
    <property type="evidence" value="ECO:0007669"/>
    <property type="project" value="UniProtKB-KW"/>
</dbReference>
<evidence type="ECO:0000313" key="2">
    <source>
        <dbReference type="EMBL" id="KKU99768.1"/>
    </source>
</evidence>
<comment type="caution">
    <text evidence="2">The sequence shown here is derived from an EMBL/GenBank/DDBJ whole genome shotgun (WGS) entry which is preliminary data.</text>
</comment>
<dbReference type="CDD" id="cd03801">
    <property type="entry name" value="GT4_PimA-like"/>
    <property type="match status" value="1"/>
</dbReference>
<gene>
    <name evidence="2" type="ORF">UY33_C0023G0002</name>
</gene>
<dbReference type="PANTHER" id="PTHR12526">
    <property type="entry name" value="GLYCOSYLTRANSFERASE"/>
    <property type="match status" value="1"/>
</dbReference>